<reference evidence="2 3" key="1">
    <citation type="submission" date="2014-05" db="EMBL/GenBank/DDBJ databases">
        <title>Draft genome sequence of Amycolatopsis rifamycinica DSM 46095.</title>
        <authorList>
            <person name="Lal R."/>
            <person name="Saxena A."/>
            <person name="Kumari R."/>
            <person name="Mukherjee U."/>
            <person name="Singh P."/>
            <person name="Sangwan N."/>
            <person name="Mahato N.K."/>
        </authorList>
    </citation>
    <scope>NUCLEOTIDE SEQUENCE [LARGE SCALE GENOMIC DNA]</scope>
    <source>
        <strain evidence="2 3">DSM 46095</strain>
    </source>
</reference>
<protein>
    <submittedName>
        <fullName evidence="2">Uncharacterized protein</fullName>
    </submittedName>
</protein>
<feature type="transmembrane region" description="Helical" evidence="1">
    <location>
        <begin position="12"/>
        <end position="32"/>
    </location>
</feature>
<comment type="caution">
    <text evidence="2">The sequence shown here is derived from an EMBL/GenBank/DDBJ whole genome shotgun (WGS) entry which is preliminary data.</text>
</comment>
<sequence>MRSGSAISGKRGAEVVCTGLLVLAVAVGGLGVTGTRSAGSSLTPGARAALAVPFPGGRDSGEGPN</sequence>
<dbReference type="RefSeq" id="WP_043779538.1">
    <property type="nucleotide sequence ID" value="NZ_JMQI01000026.1"/>
</dbReference>
<dbReference type="STRING" id="287986.DV20_12345"/>
<evidence type="ECO:0000256" key="1">
    <source>
        <dbReference type="SAM" id="Phobius"/>
    </source>
</evidence>
<accession>A0A066UBZ1</accession>
<keyword evidence="1" id="KW-1133">Transmembrane helix</keyword>
<evidence type="ECO:0000313" key="2">
    <source>
        <dbReference type="EMBL" id="KDN21718.1"/>
    </source>
</evidence>
<proteinExistence type="predicted"/>
<organism evidence="2 3">
    <name type="scientific">Amycolatopsis rifamycinica</name>
    <dbReference type="NCBI Taxonomy" id="287986"/>
    <lineage>
        <taxon>Bacteria</taxon>
        <taxon>Bacillati</taxon>
        <taxon>Actinomycetota</taxon>
        <taxon>Actinomycetes</taxon>
        <taxon>Pseudonocardiales</taxon>
        <taxon>Pseudonocardiaceae</taxon>
        <taxon>Amycolatopsis</taxon>
    </lineage>
</organism>
<dbReference type="EMBL" id="JMQI01000026">
    <property type="protein sequence ID" value="KDN21718.1"/>
    <property type="molecule type" value="Genomic_DNA"/>
</dbReference>
<dbReference type="AlphaFoldDB" id="A0A066UBZ1"/>
<evidence type="ECO:0000313" key="3">
    <source>
        <dbReference type="Proteomes" id="UP000027345"/>
    </source>
</evidence>
<name>A0A066UBZ1_9PSEU</name>
<keyword evidence="3" id="KW-1185">Reference proteome</keyword>
<keyword evidence="1" id="KW-0472">Membrane</keyword>
<gene>
    <name evidence="2" type="ORF">DV20_12345</name>
</gene>
<keyword evidence="1" id="KW-0812">Transmembrane</keyword>
<dbReference type="Proteomes" id="UP000027345">
    <property type="component" value="Unassembled WGS sequence"/>
</dbReference>